<protein>
    <recommendedName>
        <fullName evidence="1">Replication protein A 70 kDa DNA-binding subunit B/D first OB fold domain-containing protein</fullName>
    </recommendedName>
</protein>
<accession>A0AAV9M0Q4</accession>
<dbReference type="Gene3D" id="2.40.50.140">
    <property type="entry name" value="Nucleic acid-binding proteins"/>
    <property type="match status" value="1"/>
</dbReference>
<keyword evidence="3" id="KW-1185">Reference proteome</keyword>
<dbReference type="PANTHER" id="PTHR47165:SF4">
    <property type="entry name" value="OS03G0429900 PROTEIN"/>
    <property type="match status" value="1"/>
</dbReference>
<dbReference type="SUPFAM" id="SSF50249">
    <property type="entry name" value="Nucleic acid-binding proteins"/>
    <property type="match status" value="1"/>
</dbReference>
<evidence type="ECO:0000313" key="2">
    <source>
        <dbReference type="EMBL" id="KAK4731467.1"/>
    </source>
</evidence>
<dbReference type="Proteomes" id="UP001311915">
    <property type="component" value="Unassembled WGS sequence"/>
</dbReference>
<dbReference type="AlphaFoldDB" id="A0AAV9M0Q4"/>
<evidence type="ECO:0000259" key="1">
    <source>
        <dbReference type="Pfam" id="PF02721"/>
    </source>
</evidence>
<name>A0AAV9M0Q4_9SOLN</name>
<dbReference type="InterPro" id="IPR012340">
    <property type="entry name" value="NA-bd_OB-fold"/>
</dbReference>
<organism evidence="2 3">
    <name type="scientific">Solanum pinnatisectum</name>
    <name type="common">tansyleaf nightshade</name>
    <dbReference type="NCBI Taxonomy" id="50273"/>
    <lineage>
        <taxon>Eukaryota</taxon>
        <taxon>Viridiplantae</taxon>
        <taxon>Streptophyta</taxon>
        <taxon>Embryophyta</taxon>
        <taxon>Tracheophyta</taxon>
        <taxon>Spermatophyta</taxon>
        <taxon>Magnoliopsida</taxon>
        <taxon>eudicotyledons</taxon>
        <taxon>Gunneridae</taxon>
        <taxon>Pentapetalae</taxon>
        <taxon>asterids</taxon>
        <taxon>lamiids</taxon>
        <taxon>Solanales</taxon>
        <taxon>Solanaceae</taxon>
        <taxon>Solanoideae</taxon>
        <taxon>Solaneae</taxon>
        <taxon>Solanum</taxon>
    </lineage>
</organism>
<evidence type="ECO:0000313" key="3">
    <source>
        <dbReference type="Proteomes" id="UP001311915"/>
    </source>
</evidence>
<proteinExistence type="predicted"/>
<reference evidence="2 3" key="1">
    <citation type="submission" date="2023-10" db="EMBL/GenBank/DDBJ databases">
        <title>Genome-Wide Identification Analysis in wild type Solanum Pinnatisectum Reveals Some Genes Defensing Phytophthora Infestans.</title>
        <authorList>
            <person name="Sun C."/>
        </authorList>
    </citation>
    <scope>NUCLEOTIDE SEQUENCE [LARGE SCALE GENOMIC DNA]</scope>
    <source>
        <strain evidence="2">LQN</strain>
        <tissue evidence="2">Leaf</tissue>
    </source>
</reference>
<dbReference type="PANTHER" id="PTHR47165">
    <property type="entry name" value="OS03G0429900 PROTEIN"/>
    <property type="match status" value="1"/>
</dbReference>
<dbReference type="EMBL" id="JAWPEI010000003">
    <property type="protein sequence ID" value="KAK4731467.1"/>
    <property type="molecule type" value="Genomic_DNA"/>
</dbReference>
<gene>
    <name evidence="2" type="ORF">R3W88_024455</name>
</gene>
<sequence>MITGWLGTSLEDVGIYRLQVNPRDDLHMILIDEKGTLIHAVILKNQVNKFTNKLSEGSSTIIRNFKVEEITCEVTLTTTAEIKIFVNLKIDNITSLTLKFSTKSIQVKTIESANVSNIPIEQAMFDNTISECMVTLHVQITEIDNFFDWYYISCNFDNKKVESLNGVYRCKNVTNNVCHDPREEISTPNQYIINATKGSRDYIYQPKIQEI</sequence>
<feature type="domain" description="Replication protein A 70 kDa DNA-binding subunit B/D first OB fold" evidence="1">
    <location>
        <begin position="14"/>
        <end position="83"/>
    </location>
</feature>
<comment type="caution">
    <text evidence="2">The sequence shown here is derived from an EMBL/GenBank/DDBJ whole genome shotgun (WGS) entry which is preliminary data.</text>
</comment>
<dbReference type="Pfam" id="PF02721">
    <property type="entry name" value="DUF223"/>
    <property type="match status" value="1"/>
</dbReference>
<dbReference type="InterPro" id="IPR003871">
    <property type="entry name" value="RFA1B/D_OB_1st"/>
</dbReference>